<evidence type="ECO:0000313" key="2">
    <source>
        <dbReference type="EMBL" id="OIQ73793.1"/>
    </source>
</evidence>
<dbReference type="SMART" id="SM00240">
    <property type="entry name" value="FHA"/>
    <property type="match status" value="1"/>
</dbReference>
<dbReference type="CDD" id="cd00060">
    <property type="entry name" value="FHA"/>
    <property type="match status" value="1"/>
</dbReference>
<sequence length="129" mass="14026">MSKILVFLPGAVSHAIELRLPRLHIGRHAHNTIALPDARVSGVHALLQQTETGWWIEDLGSTNGTWINGKRMNSSILLAEDVLRIGGCTLRLLPSIVKSGRRVADPGADQLHEAVTMPADFGPTDLLRP</sequence>
<protein>
    <submittedName>
        <fullName evidence="2">FHA domain-containing protein FhaB</fullName>
    </submittedName>
</protein>
<gene>
    <name evidence="2" type="primary">fhaB_7</name>
    <name evidence="2" type="ORF">GALL_445660</name>
</gene>
<dbReference type="InterPro" id="IPR050923">
    <property type="entry name" value="Cell_Proc_Reg/RNA_Proc"/>
</dbReference>
<proteinExistence type="predicted"/>
<dbReference type="EMBL" id="MLJW01002734">
    <property type="protein sequence ID" value="OIQ73793.1"/>
    <property type="molecule type" value="Genomic_DNA"/>
</dbReference>
<accession>A0A1J5PQL4</accession>
<reference evidence="2" key="1">
    <citation type="submission" date="2016-10" db="EMBL/GenBank/DDBJ databases">
        <title>Sequence of Gallionella enrichment culture.</title>
        <authorList>
            <person name="Poehlein A."/>
            <person name="Muehling M."/>
            <person name="Daniel R."/>
        </authorList>
    </citation>
    <scope>NUCLEOTIDE SEQUENCE</scope>
</reference>
<dbReference type="PROSITE" id="PS50006">
    <property type="entry name" value="FHA_DOMAIN"/>
    <property type="match status" value="1"/>
</dbReference>
<dbReference type="Gene3D" id="2.60.200.20">
    <property type="match status" value="1"/>
</dbReference>
<dbReference type="InterPro" id="IPR008984">
    <property type="entry name" value="SMAD_FHA_dom_sf"/>
</dbReference>
<comment type="caution">
    <text evidence="2">The sequence shown here is derived from an EMBL/GenBank/DDBJ whole genome shotgun (WGS) entry which is preliminary data.</text>
</comment>
<dbReference type="InterPro" id="IPR000253">
    <property type="entry name" value="FHA_dom"/>
</dbReference>
<dbReference type="PANTHER" id="PTHR23308">
    <property type="entry name" value="NUCLEAR INHIBITOR OF PROTEIN PHOSPHATASE-1"/>
    <property type="match status" value="1"/>
</dbReference>
<dbReference type="AlphaFoldDB" id="A0A1J5PQL4"/>
<organism evidence="2">
    <name type="scientific">mine drainage metagenome</name>
    <dbReference type="NCBI Taxonomy" id="410659"/>
    <lineage>
        <taxon>unclassified sequences</taxon>
        <taxon>metagenomes</taxon>
        <taxon>ecological metagenomes</taxon>
    </lineage>
</organism>
<dbReference type="Pfam" id="PF00498">
    <property type="entry name" value="FHA"/>
    <property type="match status" value="1"/>
</dbReference>
<dbReference type="SUPFAM" id="SSF49879">
    <property type="entry name" value="SMAD/FHA domain"/>
    <property type="match status" value="1"/>
</dbReference>
<evidence type="ECO:0000259" key="1">
    <source>
        <dbReference type="PROSITE" id="PS50006"/>
    </source>
</evidence>
<feature type="domain" description="FHA" evidence="1">
    <location>
        <begin position="23"/>
        <end position="72"/>
    </location>
</feature>
<name>A0A1J5PQL4_9ZZZZ</name>